<accession>A0AC35TJ04</accession>
<protein>
    <submittedName>
        <fullName evidence="2">Ran gtpase-activating protein</fullName>
    </submittedName>
</protein>
<name>A0AC35TJ04_9BILA</name>
<organism evidence="1 2">
    <name type="scientific">Rhabditophanes sp. KR3021</name>
    <dbReference type="NCBI Taxonomy" id="114890"/>
    <lineage>
        <taxon>Eukaryota</taxon>
        <taxon>Metazoa</taxon>
        <taxon>Ecdysozoa</taxon>
        <taxon>Nematoda</taxon>
        <taxon>Chromadorea</taxon>
        <taxon>Rhabditida</taxon>
        <taxon>Tylenchina</taxon>
        <taxon>Panagrolaimomorpha</taxon>
        <taxon>Strongyloidoidea</taxon>
        <taxon>Alloionematidae</taxon>
        <taxon>Rhabditophanes</taxon>
    </lineage>
</organism>
<evidence type="ECO:0000313" key="2">
    <source>
        <dbReference type="WBParaSite" id="RSKR_0000108200.1"/>
    </source>
</evidence>
<dbReference type="WBParaSite" id="RSKR_0000108200.1">
    <property type="protein sequence ID" value="RSKR_0000108200.1"/>
    <property type="gene ID" value="RSKR_0000108200"/>
</dbReference>
<proteinExistence type="predicted"/>
<evidence type="ECO:0000313" key="1">
    <source>
        <dbReference type="Proteomes" id="UP000095286"/>
    </source>
</evidence>
<dbReference type="Proteomes" id="UP000095286">
    <property type="component" value="Unplaced"/>
</dbReference>
<sequence length="507" mass="55553">MAKYDPKTGLLSFLDLQLKLNEVADGEKIAAEIRKCSSIITLEFRGNSLGPAATDPIAKALEGHPELERVLWSDLFTGRLKQEIPIILEKLLDAITKCGAMLKELDLSDNALGPIGVKGIEKFLASEAAMDLETIKLYNNGLGIGGKTVAACFIKCLQKAVARGRWFNLKTFIAGRNRLENQCALPLAHAFKMIGTLEDIQIIQNGIWADGIRALSDCFRFNPNLRIIDLSDNTCTHRGAAAIAAVVPQLKKLERLALGDCLCRDRGTLKIFRALAAAQLVNLKELEFSGNEISKDGAQEIAKVVQTSLKKVQIKIACNNYGAEFQILKDEIGALADIDLGEESDDQGSDFDSDPLWNDCKHQKEQFPIGIITNFVKAPSAGTLKQVLARSDDIIDELENDMRVDNNAITTARFIAALSVTYTPENEKKIGKILKAILERANGIVCSNLPVESQLVNHLIAFANGVKCETKEKTVVNFKNLQTLLQGNNSNAAKLLFGQFYKSLIKA</sequence>
<reference evidence="2" key="1">
    <citation type="submission" date="2016-11" db="UniProtKB">
        <authorList>
            <consortium name="WormBaseParasite"/>
        </authorList>
    </citation>
    <scope>IDENTIFICATION</scope>
    <source>
        <strain evidence="2">KR3021</strain>
    </source>
</reference>